<dbReference type="KEGG" id="gtt:GUITHDRAFT_43376"/>
<keyword evidence="4" id="KW-1185">Reference proteome</keyword>
<name>L1J185_GUITC</name>
<dbReference type="EnsemblProtists" id="EKX41899">
    <property type="protein sequence ID" value="EKX41899"/>
    <property type="gene ID" value="GUITHDRAFT_43376"/>
</dbReference>
<dbReference type="InterPro" id="IPR013783">
    <property type="entry name" value="Ig-like_fold"/>
</dbReference>
<reference evidence="2 4" key="1">
    <citation type="journal article" date="2012" name="Nature">
        <title>Algal genomes reveal evolutionary mosaicism and the fate of nucleomorphs.</title>
        <authorList>
            <consortium name="DOE Joint Genome Institute"/>
            <person name="Curtis B.A."/>
            <person name="Tanifuji G."/>
            <person name="Burki F."/>
            <person name="Gruber A."/>
            <person name="Irimia M."/>
            <person name="Maruyama S."/>
            <person name="Arias M.C."/>
            <person name="Ball S.G."/>
            <person name="Gile G.H."/>
            <person name="Hirakawa Y."/>
            <person name="Hopkins J.F."/>
            <person name="Kuo A."/>
            <person name="Rensing S.A."/>
            <person name="Schmutz J."/>
            <person name="Symeonidi A."/>
            <person name="Elias M."/>
            <person name="Eveleigh R.J."/>
            <person name="Herman E.K."/>
            <person name="Klute M.J."/>
            <person name="Nakayama T."/>
            <person name="Obornik M."/>
            <person name="Reyes-Prieto A."/>
            <person name="Armbrust E.V."/>
            <person name="Aves S.J."/>
            <person name="Beiko R.G."/>
            <person name="Coutinho P."/>
            <person name="Dacks J.B."/>
            <person name="Durnford D.G."/>
            <person name="Fast N.M."/>
            <person name="Green B.R."/>
            <person name="Grisdale C.J."/>
            <person name="Hempel F."/>
            <person name="Henrissat B."/>
            <person name="Hoppner M.P."/>
            <person name="Ishida K."/>
            <person name="Kim E."/>
            <person name="Koreny L."/>
            <person name="Kroth P.G."/>
            <person name="Liu Y."/>
            <person name="Malik S.B."/>
            <person name="Maier U.G."/>
            <person name="McRose D."/>
            <person name="Mock T."/>
            <person name="Neilson J.A."/>
            <person name="Onodera N.T."/>
            <person name="Poole A.M."/>
            <person name="Pritham E.J."/>
            <person name="Richards T.A."/>
            <person name="Rocap G."/>
            <person name="Roy S.W."/>
            <person name="Sarai C."/>
            <person name="Schaack S."/>
            <person name="Shirato S."/>
            <person name="Slamovits C.H."/>
            <person name="Spencer D.F."/>
            <person name="Suzuki S."/>
            <person name="Worden A.Z."/>
            <person name="Zauner S."/>
            <person name="Barry K."/>
            <person name="Bell C."/>
            <person name="Bharti A.K."/>
            <person name="Crow J.A."/>
            <person name="Grimwood J."/>
            <person name="Kramer R."/>
            <person name="Lindquist E."/>
            <person name="Lucas S."/>
            <person name="Salamov A."/>
            <person name="McFadden G.I."/>
            <person name="Lane C.E."/>
            <person name="Keeling P.J."/>
            <person name="Gray M.W."/>
            <person name="Grigoriev I.V."/>
            <person name="Archibald J.M."/>
        </authorList>
    </citation>
    <scope>NUCLEOTIDE SEQUENCE</scope>
    <source>
        <strain evidence="2 4">CCMP2712</strain>
    </source>
</reference>
<evidence type="ECO:0000313" key="2">
    <source>
        <dbReference type="EMBL" id="EKX41899.1"/>
    </source>
</evidence>
<organism evidence="2">
    <name type="scientific">Guillardia theta (strain CCMP2712)</name>
    <name type="common">Cryptophyte</name>
    <dbReference type="NCBI Taxonomy" id="905079"/>
    <lineage>
        <taxon>Eukaryota</taxon>
        <taxon>Cryptophyceae</taxon>
        <taxon>Pyrenomonadales</taxon>
        <taxon>Geminigeraceae</taxon>
        <taxon>Guillardia</taxon>
    </lineage>
</organism>
<dbReference type="Proteomes" id="UP000011087">
    <property type="component" value="Unassembled WGS sequence"/>
</dbReference>
<dbReference type="InterPro" id="IPR002909">
    <property type="entry name" value="IPT_dom"/>
</dbReference>
<dbReference type="CDD" id="cd00102">
    <property type="entry name" value="IPT"/>
    <property type="match status" value="1"/>
</dbReference>
<sequence length="82" mass="9104">VQYLFPSFGTIAGGTRIVIKGHGFLRTGSLSCKFDTAIVKAVWVSREELWCISPRSESGEITIEVSNNLLDFSTDGNKFEYL</sequence>
<dbReference type="RefSeq" id="XP_005828879.1">
    <property type="nucleotide sequence ID" value="XM_005828822.1"/>
</dbReference>
<dbReference type="GeneID" id="17298527"/>
<feature type="non-terminal residue" evidence="2">
    <location>
        <position position="1"/>
    </location>
</feature>
<feature type="domain" description="IPT/TIG" evidence="1">
    <location>
        <begin position="4"/>
        <end position="81"/>
    </location>
</feature>
<dbReference type="HOGENOM" id="CLU_2565456_0_0_1"/>
<feature type="non-terminal residue" evidence="2">
    <location>
        <position position="82"/>
    </location>
</feature>
<evidence type="ECO:0000259" key="1">
    <source>
        <dbReference type="Pfam" id="PF01833"/>
    </source>
</evidence>
<dbReference type="AlphaFoldDB" id="L1J185"/>
<dbReference type="SUPFAM" id="SSF81296">
    <property type="entry name" value="E set domains"/>
    <property type="match status" value="1"/>
</dbReference>
<dbReference type="FunFam" id="2.60.40.10:FF:002554">
    <property type="match status" value="1"/>
</dbReference>
<proteinExistence type="predicted"/>
<dbReference type="PaxDb" id="55529-EKX41899"/>
<evidence type="ECO:0000313" key="4">
    <source>
        <dbReference type="Proteomes" id="UP000011087"/>
    </source>
</evidence>
<reference evidence="3" key="3">
    <citation type="submission" date="2016-03" db="UniProtKB">
        <authorList>
            <consortium name="EnsemblProtists"/>
        </authorList>
    </citation>
    <scope>IDENTIFICATION</scope>
</reference>
<evidence type="ECO:0000313" key="3">
    <source>
        <dbReference type="EnsemblProtists" id="EKX41899"/>
    </source>
</evidence>
<dbReference type="Gene3D" id="2.60.40.10">
    <property type="entry name" value="Immunoglobulins"/>
    <property type="match status" value="1"/>
</dbReference>
<dbReference type="Pfam" id="PF01833">
    <property type="entry name" value="TIG"/>
    <property type="match status" value="1"/>
</dbReference>
<dbReference type="InterPro" id="IPR014756">
    <property type="entry name" value="Ig_E-set"/>
</dbReference>
<dbReference type="EMBL" id="JH993020">
    <property type="protein sequence ID" value="EKX41899.1"/>
    <property type="molecule type" value="Genomic_DNA"/>
</dbReference>
<gene>
    <name evidence="2" type="ORF">GUITHDRAFT_43376</name>
</gene>
<reference evidence="4" key="2">
    <citation type="submission" date="2012-11" db="EMBL/GenBank/DDBJ databases">
        <authorList>
            <person name="Kuo A."/>
            <person name="Curtis B.A."/>
            <person name="Tanifuji G."/>
            <person name="Burki F."/>
            <person name="Gruber A."/>
            <person name="Irimia M."/>
            <person name="Maruyama S."/>
            <person name="Arias M.C."/>
            <person name="Ball S.G."/>
            <person name="Gile G.H."/>
            <person name="Hirakawa Y."/>
            <person name="Hopkins J.F."/>
            <person name="Rensing S.A."/>
            <person name="Schmutz J."/>
            <person name="Symeonidi A."/>
            <person name="Elias M."/>
            <person name="Eveleigh R.J."/>
            <person name="Herman E.K."/>
            <person name="Klute M.J."/>
            <person name="Nakayama T."/>
            <person name="Obornik M."/>
            <person name="Reyes-Prieto A."/>
            <person name="Armbrust E.V."/>
            <person name="Aves S.J."/>
            <person name="Beiko R.G."/>
            <person name="Coutinho P."/>
            <person name="Dacks J.B."/>
            <person name="Durnford D.G."/>
            <person name="Fast N.M."/>
            <person name="Green B.R."/>
            <person name="Grisdale C."/>
            <person name="Hempe F."/>
            <person name="Henrissat B."/>
            <person name="Hoppner M.P."/>
            <person name="Ishida K.-I."/>
            <person name="Kim E."/>
            <person name="Koreny L."/>
            <person name="Kroth P.G."/>
            <person name="Liu Y."/>
            <person name="Malik S.-B."/>
            <person name="Maier U.G."/>
            <person name="McRose D."/>
            <person name="Mock T."/>
            <person name="Neilson J.A."/>
            <person name="Onodera N.T."/>
            <person name="Poole A.M."/>
            <person name="Pritham E.J."/>
            <person name="Richards T.A."/>
            <person name="Rocap G."/>
            <person name="Roy S.W."/>
            <person name="Sarai C."/>
            <person name="Schaack S."/>
            <person name="Shirato S."/>
            <person name="Slamovits C.H."/>
            <person name="Spencer D.F."/>
            <person name="Suzuki S."/>
            <person name="Worden A.Z."/>
            <person name="Zauner S."/>
            <person name="Barry K."/>
            <person name="Bell C."/>
            <person name="Bharti A.K."/>
            <person name="Crow J.A."/>
            <person name="Grimwood J."/>
            <person name="Kramer R."/>
            <person name="Lindquist E."/>
            <person name="Lucas S."/>
            <person name="Salamov A."/>
            <person name="McFadden G.I."/>
            <person name="Lane C.E."/>
            <person name="Keeling P.J."/>
            <person name="Gray M.W."/>
            <person name="Grigoriev I.V."/>
            <person name="Archibald J.M."/>
        </authorList>
    </citation>
    <scope>NUCLEOTIDE SEQUENCE</scope>
    <source>
        <strain evidence="4">CCMP2712</strain>
    </source>
</reference>
<accession>L1J185</accession>
<protein>
    <recommendedName>
        <fullName evidence="1">IPT/TIG domain-containing protein</fullName>
    </recommendedName>
</protein>